<dbReference type="RefSeq" id="WP_058294105.1">
    <property type="nucleotide sequence ID" value="NZ_CAMRXG010000057.1"/>
</dbReference>
<comment type="function">
    <text evidence="6">Catalyzes the phosphorylation of D-fructose 6-phosphate, the first committing step of glycolysis. Uses inorganic phosphate (PPi) as phosphoryl donor instead of ATP like common ATP-dependent phosphofructokinases (ATP-PFKs), which renders the reaction reversible, and can thus function both in glycolysis and gluconeogenesis. Consistently, PPi-PFK can replace the enzymes of both the forward (ATP-PFK) and reverse (fructose-bisphosphatase (FBPase)) reactions.</text>
</comment>
<dbReference type="SUPFAM" id="SSF53784">
    <property type="entry name" value="Phosphofructokinase"/>
    <property type="match status" value="1"/>
</dbReference>
<feature type="binding site" evidence="6">
    <location>
        <begin position="185"/>
        <end position="187"/>
    </location>
    <ligand>
        <name>substrate</name>
    </ligand>
</feature>
<evidence type="ECO:0000313" key="8">
    <source>
        <dbReference type="EMBL" id="PEG29938.1"/>
    </source>
</evidence>
<evidence type="ECO:0000259" key="7">
    <source>
        <dbReference type="Pfam" id="PF00365"/>
    </source>
</evidence>
<comment type="cofactor">
    <cofactor evidence="1 6">
        <name>Mg(2+)</name>
        <dbReference type="ChEBI" id="CHEBI:18420"/>
    </cofactor>
</comment>
<reference evidence="8 9" key="1">
    <citation type="submission" date="2017-10" db="EMBL/GenBank/DDBJ databases">
        <title>Effective Description of Clostridium neonatale sp. nov. linked to necrotizing enterocolitis in neonates and a clarification of species assignable to the genus Clostridium (Prazmowski 1880) emend. Lawson and Rainey 2016.</title>
        <authorList>
            <person name="Bernard K."/>
            <person name="Burdz T."/>
            <person name="Wiebe D."/>
            <person name="Balcewich B."/>
            <person name="Alfa M."/>
            <person name="Bernier A.-M."/>
        </authorList>
    </citation>
    <scope>NUCLEOTIDE SEQUENCE [LARGE SCALE GENOMIC DNA]</scope>
    <source>
        <strain evidence="8 9">LCDC99A005</strain>
    </source>
</reference>
<dbReference type="GO" id="GO:0047334">
    <property type="term" value="F:diphosphate-fructose-6-phosphate 1-phosphotransferase activity"/>
    <property type="evidence" value="ECO:0007669"/>
    <property type="project" value="UniProtKB-EC"/>
</dbReference>
<keyword evidence="6" id="KW-0324">Glycolysis</keyword>
<dbReference type="InterPro" id="IPR022953">
    <property type="entry name" value="ATP_PFK"/>
</dbReference>
<evidence type="ECO:0000256" key="6">
    <source>
        <dbReference type="HAMAP-Rule" id="MF_01978"/>
    </source>
</evidence>
<dbReference type="GO" id="GO:0046872">
    <property type="term" value="F:metal ion binding"/>
    <property type="evidence" value="ECO:0007669"/>
    <property type="project" value="UniProtKB-KW"/>
</dbReference>
<keyword evidence="3 6" id="KW-0479">Metal-binding</keyword>
<comment type="activity regulation">
    <text evidence="6">Non-allosteric.</text>
</comment>
<dbReference type="InterPro" id="IPR000023">
    <property type="entry name" value="Phosphofructokinase_dom"/>
</dbReference>
<dbReference type="PRINTS" id="PR00476">
    <property type="entry name" value="PHFRCTKINASE"/>
</dbReference>
<dbReference type="Gene3D" id="3.40.50.460">
    <property type="entry name" value="Phosphofructokinase domain"/>
    <property type="match status" value="1"/>
</dbReference>
<dbReference type="HAMAP" id="MF_01978">
    <property type="entry name" value="Phosphofructokinase_II_B2"/>
    <property type="match status" value="1"/>
</dbReference>
<name>A0A2A7MFR2_9CLOT</name>
<dbReference type="InterPro" id="IPR050929">
    <property type="entry name" value="PFKA"/>
</dbReference>
<sequence>MSNCIIAQSGGPTAVINSSVVGLLKGNKKMKAFDNVYGGLNGIEGILERNIINLSEISDEEISYFRFTPSSGLGSCRYKLKDPETNEEEYDRLMKIFHEYDIKAFFYVGGNDSMDTINKLSKYAKKKNIDIKFIGIPKTIDNDLMYTDHTPGFGSAAKFIGTTAIETYLDSSVYTNNGIFILETMGRDTGWLAASACLARIDNKPVADFIYLPEVVFDEEKFLKDVRKRFEENNKVYIVVSEGIRNKDGKFISEIESSTQDKFGHAQLGGVCNYLKNIIIENGITNRVKALELGILQRCSMHCASDMDLKEAYDVGKCAYQYAVDGETGKMVAINRTSNFLYDVSYTLVDTEKIANQVKYFPKEWINEEGNFVMQEAYDYFKPLIKNMPELAFEGNLPKYKVFNL</sequence>
<dbReference type="PANTHER" id="PTHR45770">
    <property type="entry name" value="ATP-DEPENDENT 6-PHOSPHOFRUCTOKINASE 1"/>
    <property type="match status" value="1"/>
</dbReference>
<evidence type="ECO:0000256" key="1">
    <source>
        <dbReference type="ARBA" id="ARBA00001946"/>
    </source>
</evidence>
<evidence type="ECO:0000256" key="2">
    <source>
        <dbReference type="ARBA" id="ARBA00022679"/>
    </source>
</evidence>
<organism evidence="8 9">
    <name type="scientific">Clostridium neonatale</name>
    <dbReference type="NCBI Taxonomy" id="137838"/>
    <lineage>
        <taxon>Bacteria</taxon>
        <taxon>Bacillati</taxon>
        <taxon>Bacillota</taxon>
        <taxon>Clostridia</taxon>
        <taxon>Eubacteriales</taxon>
        <taxon>Clostridiaceae</taxon>
        <taxon>Clostridium</taxon>
    </lineage>
</organism>
<dbReference type="Gene3D" id="3.40.50.450">
    <property type="match status" value="1"/>
</dbReference>
<feature type="active site" description="Proton acceptor" evidence="6">
    <location>
        <position position="141"/>
    </location>
</feature>
<feature type="domain" description="Phosphofructokinase" evidence="7">
    <location>
        <begin position="4"/>
        <end position="307"/>
    </location>
</feature>
<dbReference type="EC" id="2.7.1.90" evidence="6"/>
<comment type="subunit">
    <text evidence="6">Homodimer.</text>
</comment>
<comment type="pathway">
    <text evidence="6">Carbohydrate degradation; glycolysis; D-glyceraldehyde 3-phosphate and glycerone phosphate from D-glucose: step 3/4.</text>
</comment>
<feature type="binding site" evidence="6">
    <location>
        <begin position="139"/>
        <end position="141"/>
    </location>
    <ligand>
        <name>substrate</name>
    </ligand>
</feature>
<dbReference type="GO" id="GO:0003872">
    <property type="term" value="F:6-phosphofructokinase activity"/>
    <property type="evidence" value="ECO:0007669"/>
    <property type="project" value="UniProtKB-UniRule"/>
</dbReference>
<comment type="caution">
    <text evidence="8">The sequence shown here is derived from an EMBL/GenBank/DDBJ whole genome shotgun (WGS) entry which is preliminary data.</text>
</comment>
<keyword evidence="9" id="KW-1185">Reference proteome</keyword>
<dbReference type="Pfam" id="PF00365">
    <property type="entry name" value="PFK"/>
    <property type="match status" value="1"/>
</dbReference>
<keyword evidence="5 6" id="KW-0460">Magnesium</keyword>
<comment type="similarity">
    <text evidence="6">Belongs to the phosphofructokinase type A (PFKA) family. PPi-dependent PFK group II subfamily. Clade 'B2' sub-subfamily.</text>
</comment>
<dbReference type="NCBIfam" id="NF010675">
    <property type="entry name" value="PRK14072.1"/>
    <property type="match status" value="1"/>
</dbReference>
<protein>
    <recommendedName>
        <fullName evidence="6">Pyrophosphate--fructose 6-phosphate 1-phosphotransferase</fullName>
        <ecNumber evidence="6">2.7.1.90</ecNumber>
    </recommendedName>
    <alternativeName>
        <fullName evidence="6">6-phosphofructokinase, pyrophosphate dependent</fullName>
    </alternativeName>
    <alternativeName>
        <fullName evidence="6">PPi-dependent phosphofructokinase</fullName>
        <shortName evidence="6">PPi-PFK</shortName>
    </alternativeName>
    <alternativeName>
        <fullName evidence="6">Pyrophosphate-dependent 6-phosphofructose-1-kinase</fullName>
    </alternativeName>
</protein>
<keyword evidence="2 6" id="KW-0808">Transferase</keyword>
<dbReference type="InterPro" id="IPR011404">
    <property type="entry name" value="PPi-PFK"/>
</dbReference>
<evidence type="ECO:0000256" key="5">
    <source>
        <dbReference type="ARBA" id="ARBA00022842"/>
    </source>
</evidence>
<dbReference type="GO" id="GO:0006002">
    <property type="term" value="P:fructose 6-phosphate metabolic process"/>
    <property type="evidence" value="ECO:0007669"/>
    <property type="project" value="InterPro"/>
</dbReference>
<comment type="catalytic activity">
    <reaction evidence="6">
        <text>beta-D-fructose 6-phosphate + diphosphate = beta-D-fructose 1,6-bisphosphate + phosphate + H(+)</text>
        <dbReference type="Rhea" id="RHEA:13613"/>
        <dbReference type="ChEBI" id="CHEBI:15378"/>
        <dbReference type="ChEBI" id="CHEBI:32966"/>
        <dbReference type="ChEBI" id="CHEBI:33019"/>
        <dbReference type="ChEBI" id="CHEBI:43474"/>
        <dbReference type="ChEBI" id="CHEBI:57634"/>
        <dbReference type="EC" id="2.7.1.90"/>
    </reaction>
</comment>
<feature type="binding site" evidence="6">
    <location>
        <position position="11"/>
    </location>
    <ligand>
        <name>diphosphate</name>
        <dbReference type="ChEBI" id="CHEBI:33019"/>
    </ligand>
</feature>
<keyword evidence="6" id="KW-0963">Cytoplasm</keyword>
<dbReference type="GO" id="GO:0005737">
    <property type="term" value="C:cytoplasm"/>
    <property type="evidence" value="ECO:0007669"/>
    <property type="project" value="UniProtKB-SubCell"/>
</dbReference>
<dbReference type="UniPathway" id="UPA00109">
    <property type="reaction ID" value="UER00182"/>
</dbReference>
<feature type="binding site" evidence="6">
    <location>
        <position position="242"/>
    </location>
    <ligand>
        <name>substrate</name>
    </ligand>
</feature>
<feature type="site" description="Important for catalytic activity; stabilizes the transition state when the phosphoryl donor is PPi" evidence="6">
    <location>
        <position position="138"/>
    </location>
</feature>
<dbReference type="PIRSF" id="PIRSF036483">
    <property type="entry name" value="PFK_XF0274"/>
    <property type="match status" value="1"/>
</dbReference>
<evidence type="ECO:0000256" key="3">
    <source>
        <dbReference type="ARBA" id="ARBA00022723"/>
    </source>
</evidence>
<evidence type="ECO:0000313" key="9">
    <source>
        <dbReference type="Proteomes" id="UP000220840"/>
    </source>
</evidence>
<proteinExistence type="inferred from homology"/>
<keyword evidence="4 6" id="KW-0418">Kinase</keyword>
<dbReference type="OrthoDB" id="9802503at2"/>
<gene>
    <name evidence="6" type="primary">pfp</name>
    <name evidence="8" type="ORF">CQ394_14925</name>
</gene>
<dbReference type="AlphaFoldDB" id="A0A2A7MFR2"/>
<dbReference type="EMBL" id="PDCJ01000002">
    <property type="protein sequence ID" value="PEG29938.1"/>
    <property type="molecule type" value="Genomic_DNA"/>
</dbReference>
<feature type="site" description="Important for catalytic activity and substrate specificity; stabilizes the transition state when the phosphoryl donor is PPi; prevents ATP from binding by mimicking the alpha-phosphate group of ATP" evidence="6">
    <location>
        <position position="112"/>
    </location>
</feature>
<feature type="binding site" evidence="6">
    <location>
        <position position="111"/>
    </location>
    <ligand>
        <name>Mg(2+)</name>
        <dbReference type="ChEBI" id="CHEBI:18420"/>
        <note>catalytic</note>
    </ligand>
</feature>
<accession>A0A2A7MFR2</accession>
<comment type="caution">
    <text evidence="6">Lacks conserved residue(s) required for the propagation of feature annotation.</text>
</comment>
<dbReference type="Proteomes" id="UP000220840">
    <property type="component" value="Unassembled WGS sequence"/>
</dbReference>
<evidence type="ECO:0000256" key="4">
    <source>
        <dbReference type="ARBA" id="ARBA00022777"/>
    </source>
</evidence>
<dbReference type="InterPro" id="IPR035966">
    <property type="entry name" value="PKF_sf"/>
</dbReference>
<dbReference type="STRING" id="137838.GCA_001458595_01217"/>
<comment type="subcellular location">
    <subcellularLocation>
        <location evidence="6">Cytoplasm</location>
    </subcellularLocation>
</comment>